<feature type="transmembrane region" description="Helical" evidence="8">
    <location>
        <begin position="300"/>
        <end position="319"/>
    </location>
</feature>
<keyword evidence="10" id="KW-1185">Reference proteome</keyword>
<feature type="compositionally biased region" description="Gly residues" evidence="9">
    <location>
        <begin position="14"/>
        <end position="27"/>
    </location>
</feature>
<evidence type="ECO:0000256" key="4">
    <source>
        <dbReference type="ARBA" id="ARBA00022847"/>
    </source>
</evidence>
<evidence type="ECO:0000256" key="3">
    <source>
        <dbReference type="ARBA" id="ARBA00022692"/>
    </source>
</evidence>
<dbReference type="GO" id="GO:0015175">
    <property type="term" value="F:neutral L-amino acid transmembrane transporter activity"/>
    <property type="evidence" value="ECO:0007669"/>
    <property type="project" value="TreeGrafter"/>
</dbReference>
<evidence type="ECO:0000256" key="1">
    <source>
        <dbReference type="ARBA" id="ARBA00004141"/>
    </source>
</evidence>
<dbReference type="InterPro" id="IPR036458">
    <property type="entry name" value="Na:dicarbo_symporter_sf"/>
</dbReference>
<feature type="transmembrane region" description="Helical" evidence="8">
    <location>
        <begin position="436"/>
        <end position="457"/>
    </location>
</feature>
<sequence length="588" mass="63157">MLIEDGGRTVDPSGAGGSGIESGGGGLPSNATLGQRARHRLQTTRKSMMEPENLLVTLTVLAVVLGIVVGLTTRLASPGERAIMIVGFPGELLMNMLKMLIIPLIVSSLISGCSCGAIPAWNASLHANPGTAIPGLSSLDAKSSGKMGSCALLYYFSTTIAAVILGIILVVIIHPGDPEIKRKGTGEKITARRMPSTLDSFLDLFRNMFPENLIEACFRQTATETVDKNVSYVNETTNETLWSMEESSQLTMLWSTNVLGLVSFSIFFGLIIGQMGDQAVLMVQFFNIMNEIVMRMVKVIMWYSPIGIFFLIVSKILLIKDLTSTAQSLGLYMLTVILGLIIHSCGTLAISFFLLTRRNPVTFFRGIFQAWITALGTASSAATLPITFRCLEENNGIDKRVTRFVLPIGATINMDGTALYEAVASIFISQVNAFQLSFTQIIVVSFTATLAAIGAASVPSAGLVTMILVLSAVGLPTDDISLILAVDWLLDRLRTSINVVGDAFGAGIVDHFCKAELQKQDEEAAAQAKEALETGGGDGRPRRLSVAAALQVSDQRGLFPQIHVTEVHSCQNSPRGSCHELRVETPTY</sequence>
<keyword evidence="3 8" id="KW-0812">Transmembrane</keyword>
<evidence type="ECO:0000256" key="9">
    <source>
        <dbReference type="SAM" id="MobiDB-lite"/>
    </source>
</evidence>
<dbReference type="GO" id="GO:0015501">
    <property type="term" value="F:glutamate:sodium symporter activity"/>
    <property type="evidence" value="ECO:0007669"/>
    <property type="project" value="TreeGrafter"/>
</dbReference>
<dbReference type="Pfam" id="PF00375">
    <property type="entry name" value="SDF"/>
    <property type="match status" value="2"/>
</dbReference>
<accession>A0A1I8GV80</accession>
<dbReference type="WBParaSite" id="maker-uti_cns_0003278-snap-gene-0.7-mRNA-1">
    <property type="protein sequence ID" value="maker-uti_cns_0003278-snap-gene-0.7-mRNA-1"/>
    <property type="gene ID" value="maker-uti_cns_0003278-snap-gene-0.7"/>
</dbReference>
<feature type="transmembrane region" description="Helical" evidence="8">
    <location>
        <begin position="97"/>
        <end position="121"/>
    </location>
</feature>
<organism evidence="10 11">
    <name type="scientific">Macrostomum lignano</name>
    <dbReference type="NCBI Taxonomy" id="282301"/>
    <lineage>
        <taxon>Eukaryota</taxon>
        <taxon>Metazoa</taxon>
        <taxon>Spiralia</taxon>
        <taxon>Lophotrochozoa</taxon>
        <taxon>Platyhelminthes</taxon>
        <taxon>Rhabditophora</taxon>
        <taxon>Macrostomorpha</taxon>
        <taxon>Macrostomida</taxon>
        <taxon>Macrostomidae</taxon>
        <taxon>Macrostomum</taxon>
    </lineage>
</organism>
<evidence type="ECO:0000256" key="7">
    <source>
        <dbReference type="ARBA" id="ARBA00023180"/>
    </source>
</evidence>
<dbReference type="InterPro" id="IPR050746">
    <property type="entry name" value="DAACS"/>
</dbReference>
<dbReference type="AlphaFoldDB" id="A0A1I8GV80"/>
<keyword evidence="4 8" id="KW-0769">Symport</keyword>
<dbReference type="PANTHER" id="PTHR11958:SF99">
    <property type="entry name" value="SODIUM-DEPENDENT EXCITATORY AMINO ACID TRANSPORTER GLT-6-RELATED"/>
    <property type="match status" value="1"/>
</dbReference>
<dbReference type="PANTHER" id="PTHR11958">
    <property type="entry name" value="SODIUM/DICARBOXYLATE SYMPORTER-RELATED"/>
    <property type="match status" value="1"/>
</dbReference>
<protein>
    <recommendedName>
        <fullName evidence="8">Amino acid transporter</fullName>
    </recommendedName>
</protein>
<keyword evidence="5 8" id="KW-1133">Transmembrane helix</keyword>
<dbReference type="InterPro" id="IPR018107">
    <property type="entry name" value="Na-dicarboxylate_symporter_CS"/>
</dbReference>
<feature type="transmembrane region" description="Helical" evidence="8">
    <location>
        <begin position="54"/>
        <end position="76"/>
    </location>
</feature>
<feature type="transmembrane region" description="Helical" evidence="8">
    <location>
        <begin position="152"/>
        <end position="173"/>
    </location>
</feature>
<keyword evidence="2 8" id="KW-0813">Transport</keyword>
<dbReference type="Proteomes" id="UP000095280">
    <property type="component" value="Unplaced"/>
</dbReference>
<evidence type="ECO:0000256" key="2">
    <source>
        <dbReference type="ARBA" id="ARBA00022448"/>
    </source>
</evidence>
<evidence type="ECO:0000256" key="5">
    <source>
        <dbReference type="ARBA" id="ARBA00022989"/>
    </source>
</evidence>
<comment type="subcellular location">
    <subcellularLocation>
        <location evidence="1 8">Membrane</location>
        <topology evidence="1 8">Multi-pass membrane protein</topology>
    </subcellularLocation>
</comment>
<evidence type="ECO:0000313" key="10">
    <source>
        <dbReference type="Proteomes" id="UP000095280"/>
    </source>
</evidence>
<dbReference type="PROSITE" id="PS00713">
    <property type="entry name" value="NA_DICARBOXYL_SYMP_1"/>
    <property type="match status" value="1"/>
</dbReference>
<comment type="similarity">
    <text evidence="8">Belongs to the dicarboxylate/amino acid:cation symporter (DAACS) (TC 2.A.23) family.</text>
</comment>
<feature type="transmembrane region" description="Helical" evidence="8">
    <location>
        <begin position="252"/>
        <end position="272"/>
    </location>
</feature>
<dbReference type="SUPFAM" id="SSF118215">
    <property type="entry name" value="Proton glutamate symport protein"/>
    <property type="match status" value="1"/>
</dbReference>
<dbReference type="PRINTS" id="PR00173">
    <property type="entry name" value="EDTRNSPORT"/>
</dbReference>
<dbReference type="GO" id="GO:0005313">
    <property type="term" value="F:L-glutamate transmembrane transporter activity"/>
    <property type="evidence" value="ECO:0007669"/>
    <property type="project" value="TreeGrafter"/>
</dbReference>
<dbReference type="GO" id="GO:0005886">
    <property type="term" value="C:plasma membrane"/>
    <property type="evidence" value="ECO:0007669"/>
    <property type="project" value="TreeGrafter"/>
</dbReference>
<feature type="transmembrane region" description="Helical" evidence="8">
    <location>
        <begin position="463"/>
        <end position="486"/>
    </location>
</feature>
<evidence type="ECO:0000313" key="11">
    <source>
        <dbReference type="WBParaSite" id="maker-uti_cns_0003278-snap-gene-0.7-mRNA-1"/>
    </source>
</evidence>
<reference evidence="11" key="1">
    <citation type="submission" date="2016-11" db="UniProtKB">
        <authorList>
            <consortium name="WormBaseParasite"/>
        </authorList>
    </citation>
    <scope>IDENTIFICATION</scope>
</reference>
<dbReference type="InterPro" id="IPR001991">
    <property type="entry name" value="Na-dicarboxylate_symporter"/>
</dbReference>
<name>A0A1I8GV80_9PLAT</name>
<evidence type="ECO:0000256" key="8">
    <source>
        <dbReference type="RuleBase" id="RU361216"/>
    </source>
</evidence>
<dbReference type="PROSITE" id="PS00714">
    <property type="entry name" value="NA_DICARBOXYL_SYMP_2"/>
    <property type="match status" value="1"/>
</dbReference>
<proteinExistence type="inferred from homology"/>
<feature type="transmembrane region" description="Helical" evidence="8">
    <location>
        <begin position="331"/>
        <end position="355"/>
    </location>
</feature>
<keyword evidence="6 8" id="KW-0472">Membrane</keyword>
<evidence type="ECO:0000256" key="6">
    <source>
        <dbReference type="ARBA" id="ARBA00023136"/>
    </source>
</evidence>
<keyword evidence="7" id="KW-0325">Glycoprotein</keyword>
<dbReference type="Gene3D" id="1.10.3860.10">
    <property type="entry name" value="Sodium:dicarboxylate symporter"/>
    <property type="match status" value="1"/>
</dbReference>
<feature type="region of interest" description="Disordered" evidence="9">
    <location>
        <begin position="1"/>
        <end position="35"/>
    </location>
</feature>